<dbReference type="InterPro" id="IPR013324">
    <property type="entry name" value="RNA_pol_sigma_r3/r4-like"/>
</dbReference>
<dbReference type="GO" id="GO:0003677">
    <property type="term" value="F:DNA binding"/>
    <property type="evidence" value="ECO:0007669"/>
    <property type="project" value="UniProtKB-KW"/>
</dbReference>
<dbReference type="GO" id="GO:0006352">
    <property type="term" value="P:DNA-templated transcription initiation"/>
    <property type="evidence" value="ECO:0007669"/>
    <property type="project" value="InterPro"/>
</dbReference>
<dbReference type="InterPro" id="IPR039425">
    <property type="entry name" value="RNA_pol_sigma-70-like"/>
</dbReference>
<accession>A0A3M8F8U2</accession>
<keyword evidence="5" id="KW-0804">Transcription</keyword>
<dbReference type="Gene3D" id="1.10.1740.10">
    <property type="match status" value="1"/>
</dbReference>
<dbReference type="Pfam" id="PF04545">
    <property type="entry name" value="Sigma70_r4"/>
    <property type="match status" value="1"/>
</dbReference>
<dbReference type="GO" id="GO:0016987">
    <property type="term" value="F:sigma factor activity"/>
    <property type="evidence" value="ECO:0007669"/>
    <property type="project" value="UniProtKB-KW"/>
</dbReference>
<evidence type="ECO:0000256" key="4">
    <source>
        <dbReference type="ARBA" id="ARBA00023125"/>
    </source>
</evidence>
<proteinExistence type="inferred from homology"/>
<keyword evidence="4" id="KW-0238">DNA-binding</keyword>
<protein>
    <submittedName>
        <fullName evidence="9">Sigma-70 family RNA polymerase sigma factor</fullName>
    </submittedName>
</protein>
<dbReference type="EMBL" id="JNAD02000007">
    <property type="protein sequence ID" value="RKM94924.1"/>
    <property type="molecule type" value="Genomic_DNA"/>
</dbReference>
<dbReference type="PANTHER" id="PTHR43133">
    <property type="entry name" value="RNA POLYMERASE ECF-TYPE SIGMA FACTO"/>
    <property type="match status" value="1"/>
</dbReference>
<dbReference type="InterPro" id="IPR007627">
    <property type="entry name" value="RNA_pol_sigma70_r2"/>
</dbReference>
<comment type="similarity">
    <text evidence="1">Belongs to the sigma-70 factor family. ECF subfamily.</text>
</comment>
<keyword evidence="2" id="KW-0805">Transcription regulation</keyword>
<organism evidence="9 10">
    <name type="scientific">Streptomyces xinghaiensis</name>
    <dbReference type="NCBI Taxonomy" id="1038928"/>
    <lineage>
        <taxon>Bacteria</taxon>
        <taxon>Bacillati</taxon>
        <taxon>Actinomycetota</taxon>
        <taxon>Actinomycetes</taxon>
        <taxon>Kitasatosporales</taxon>
        <taxon>Streptomycetaceae</taxon>
        <taxon>Streptomyces</taxon>
    </lineage>
</organism>
<dbReference type="SUPFAM" id="SSF88659">
    <property type="entry name" value="Sigma3 and sigma4 domains of RNA polymerase sigma factors"/>
    <property type="match status" value="1"/>
</dbReference>
<name>A0A3M8F8U2_9ACTN</name>
<dbReference type="InterPro" id="IPR036388">
    <property type="entry name" value="WH-like_DNA-bd_sf"/>
</dbReference>
<dbReference type="Gene3D" id="1.10.10.10">
    <property type="entry name" value="Winged helix-like DNA-binding domain superfamily/Winged helix DNA-binding domain"/>
    <property type="match status" value="1"/>
</dbReference>
<feature type="domain" description="RNA polymerase sigma-70 region 2" evidence="7">
    <location>
        <begin position="54"/>
        <end position="121"/>
    </location>
</feature>
<dbReference type="PANTHER" id="PTHR43133:SF62">
    <property type="entry name" value="RNA POLYMERASE SIGMA FACTOR SIGZ"/>
    <property type="match status" value="1"/>
</dbReference>
<gene>
    <name evidence="9" type="ORF">SFRA_016890</name>
</gene>
<evidence type="ECO:0000256" key="2">
    <source>
        <dbReference type="ARBA" id="ARBA00023015"/>
    </source>
</evidence>
<dbReference type="InterPro" id="IPR014284">
    <property type="entry name" value="RNA_pol_sigma-70_dom"/>
</dbReference>
<dbReference type="InterPro" id="IPR007630">
    <property type="entry name" value="RNA_pol_sigma70_r4"/>
</dbReference>
<sequence length="217" mass="23677">MTAQHTAPRSVPAPPHGTQDPRARDELRLPEQLSDEEVATGLAAGDEHCLAAAYHRWGALVHTLARRALGDDREAEDVTQQVFIAAWRGRAGYRPERGSLPGWLTGITRFKIADALAHRTRRAELAAAAGTVRSGFPDAAARPEAVIDRVLVHHELERLPAAQRLVLRLAFYDDLTQAQIAVRTGLPLGTVKSHVRRGLLRLRNALGPELLGTEEAA</sequence>
<evidence type="ECO:0000256" key="1">
    <source>
        <dbReference type="ARBA" id="ARBA00010641"/>
    </source>
</evidence>
<keyword evidence="10" id="KW-1185">Reference proteome</keyword>
<keyword evidence="3" id="KW-0731">Sigma factor</keyword>
<dbReference type="Pfam" id="PF04542">
    <property type="entry name" value="Sigma70_r2"/>
    <property type="match status" value="1"/>
</dbReference>
<evidence type="ECO:0000256" key="6">
    <source>
        <dbReference type="SAM" id="MobiDB-lite"/>
    </source>
</evidence>
<dbReference type="RefSeq" id="WP_105165500.1">
    <property type="nucleotide sequence ID" value="NZ_CP134822.1"/>
</dbReference>
<dbReference type="InterPro" id="IPR013325">
    <property type="entry name" value="RNA_pol_sigma_r2"/>
</dbReference>
<dbReference type="Proteomes" id="UP000028058">
    <property type="component" value="Unassembled WGS sequence"/>
</dbReference>
<evidence type="ECO:0000256" key="5">
    <source>
        <dbReference type="ARBA" id="ARBA00023163"/>
    </source>
</evidence>
<dbReference type="OrthoDB" id="5243766at2"/>
<evidence type="ECO:0000259" key="8">
    <source>
        <dbReference type="Pfam" id="PF04545"/>
    </source>
</evidence>
<feature type="domain" description="RNA polymerase sigma-70 region 4" evidence="8">
    <location>
        <begin position="156"/>
        <end position="204"/>
    </location>
</feature>
<evidence type="ECO:0000256" key="3">
    <source>
        <dbReference type="ARBA" id="ARBA00023082"/>
    </source>
</evidence>
<comment type="caution">
    <text evidence="9">The sequence shown here is derived from an EMBL/GenBank/DDBJ whole genome shotgun (WGS) entry which is preliminary data.</text>
</comment>
<dbReference type="CDD" id="cd06171">
    <property type="entry name" value="Sigma70_r4"/>
    <property type="match status" value="1"/>
</dbReference>
<feature type="region of interest" description="Disordered" evidence="6">
    <location>
        <begin position="1"/>
        <end position="23"/>
    </location>
</feature>
<dbReference type="NCBIfam" id="TIGR02937">
    <property type="entry name" value="sigma70-ECF"/>
    <property type="match status" value="1"/>
</dbReference>
<evidence type="ECO:0000259" key="7">
    <source>
        <dbReference type="Pfam" id="PF04542"/>
    </source>
</evidence>
<evidence type="ECO:0000313" key="9">
    <source>
        <dbReference type="EMBL" id="RKM94924.1"/>
    </source>
</evidence>
<dbReference type="AlphaFoldDB" id="A0A3M8F8U2"/>
<evidence type="ECO:0000313" key="10">
    <source>
        <dbReference type="Proteomes" id="UP000028058"/>
    </source>
</evidence>
<dbReference type="SUPFAM" id="SSF88946">
    <property type="entry name" value="Sigma2 domain of RNA polymerase sigma factors"/>
    <property type="match status" value="1"/>
</dbReference>
<reference evidence="9 10" key="1">
    <citation type="journal article" date="2014" name="Genome Announc.">
        <title>Draft Genome Sequence of Streptomyces fradiae ATCC 19609, a Strain Highly Sensitive to Antibiotics.</title>
        <authorList>
            <person name="Bekker O.B."/>
            <person name="Klimina K.M."/>
            <person name="Vatlin A.A."/>
            <person name="Zakharevich N.V."/>
            <person name="Kasianov A.S."/>
            <person name="Danilenko V.N."/>
        </authorList>
    </citation>
    <scope>NUCLEOTIDE SEQUENCE [LARGE SCALE GENOMIC DNA]</scope>
    <source>
        <strain evidence="9 10">ATCC 19609</strain>
    </source>
</reference>